<dbReference type="EMBL" id="JBHRTO010000001">
    <property type="protein sequence ID" value="MFC3181568.1"/>
    <property type="molecule type" value="Genomic_DNA"/>
</dbReference>
<dbReference type="Proteomes" id="UP001595547">
    <property type="component" value="Unassembled WGS sequence"/>
</dbReference>
<organism evidence="2 3">
    <name type="scientific">Cypionkella sinensis</name>
    <dbReference type="NCBI Taxonomy" id="1756043"/>
    <lineage>
        <taxon>Bacteria</taxon>
        <taxon>Pseudomonadati</taxon>
        <taxon>Pseudomonadota</taxon>
        <taxon>Alphaproteobacteria</taxon>
        <taxon>Rhodobacterales</taxon>
        <taxon>Paracoccaceae</taxon>
        <taxon>Cypionkella</taxon>
    </lineage>
</organism>
<keyword evidence="3" id="KW-1185">Reference proteome</keyword>
<proteinExistence type="predicted"/>
<name>A0ABV7J192_9RHOB</name>
<dbReference type="RefSeq" id="WP_380073164.1">
    <property type="nucleotide sequence ID" value="NZ_JBHRTO010000001.1"/>
</dbReference>
<evidence type="ECO:0000313" key="3">
    <source>
        <dbReference type="Proteomes" id="UP001595547"/>
    </source>
</evidence>
<comment type="caution">
    <text evidence="2">The sequence shown here is derived from an EMBL/GenBank/DDBJ whole genome shotgun (WGS) entry which is preliminary data.</text>
</comment>
<gene>
    <name evidence="2" type="ORF">ACFOGH_11255</name>
</gene>
<evidence type="ECO:0008006" key="4">
    <source>
        <dbReference type="Google" id="ProtNLM"/>
    </source>
</evidence>
<sequence length="83" mass="8740">MRDLKFALTLATCAILAGCVSSPAGNKLSIDNDGGGKFSGHAGMDWTQDELKKMVGAQVCGGSAPRNFDLKVMSGFWLFHGTC</sequence>
<feature type="chain" id="PRO_5047459981" description="Lipoprotein" evidence="1">
    <location>
        <begin position="25"/>
        <end position="83"/>
    </location>
</feature>
<evidence type="ECO:0000313" key="2">
    <source>
        <dbReference type="EMBL" id="MFC3181568.1"/>
    </source>
</evidence>
<dbReference type="PROSITE" id="PS51257">
    <property type="entry name" value="PROKAR_LIPOPROTEIN"/>
    <property type="match status" value="1"/>
</dbReference>
<reference evidence="3" key="1">
    <citation type="journal article" date="2019" name="Int. J. Syst. Evol. Microbiol.">
        <title>The Global Catalogue of Microorganisms (GCM) 10K type strain sequencing project: providing services to taxonomists for standard genome sequencing and annotation.</title>
        <authorList>
            <consortium name="The Broad Institute Genomics Platform"/>
            <consortium name="The Broad Institute Genome Sequencing Center for Infectious Disease"/>
            <person name="Wu L."/>
            <person name="Ma J."/>
        </authorList>
    </citation>
    <scope>NUCLEOTIDE SEQUENCE [LARGE SCALE GENOMIC DNA]</scope>
    <source>
        <strain evidence="3">KCTC 52039</strain>
    </source>
</reference>
<protein>
    <recommendedName>
        <fullName evidence="4">Lipoprotein</fullName>
    </recommendedName>
</protein>
<keyword evidence="1" id="KW-0732">Signal</keyword>
<accession>A0ABV7J192</accession>
<feature type="signal peptide" evidence="1">
    <location>
        <begin position="1"/>
        <end position="24"/>
    </location>
</feature>
<evidence type="ECO:0000256" key="1">
    <source>
        <dbReference type="SAM" id="SignalP"/>
    </source>
</evidence>